<evidence type="ECO:0000313" key="2">
    <source>
        <dbReference type="Proteomes" id="UP000253383"/>
    </source>
</evidence>
<organism evidence="1 2">
    <name type="scientific">Larkinella punicea</name>
    <dbReference type="NCBI Taxonomy" id="2315727"/>
    <lineage>
        <taxon>Bacteria</taxon>
        <taxon>Pseudomonadati</taxon>
        <taxon>Bacteroidota</taxon>
        <taxon>Cytophagia</taxon>
        <taxon>Cytophagales</taxon>
        <taxon>Spirosomataceae</taxon>
        <taxon>Larkinella</taxon>
    </lineage>
</organism>
<dbReference type="CDD" id="cd15482">
    <property type="entry name" value="Sialidase_non-viral"/>
    <property type="match status" value="1"/>
</dbReference>
<proteinExistence type="predicted"/>
<comment type="caution">
    <text evidence="1">The sequence shown here is derived from an EMBL/GenBank/DDBJ whole genome shotgun (WGS) entry which is preliminary data.</text>
</comment>
<dbReference type="InterPro" id="IPR036278">
    <property type="entry name" value="Sialidase_sf"/>
</dbReference>
<protein>
    <submittedName>
        <fullName evidence="1">Exo-alpha-sialidase</fullName>
    </submittedName>
</protein>
<name>A0A368JHT9_9BACT</name>
<gene>
    <name evidence="1" type="ORF">DUE52_23240</name>
</gene>
<dbReference type="RefSeq" id="WP_114408461.1">
    <property type="nucleotide sequence ID" value="NZ_QOWE01000021.1"/>
</dbReference>
<dbReference type="OrthoDB" id="1396532at2"/>
<dbReference type="Proteomes" id="UP000253383">
    <property type="component" value="Unassembled WGS sequence"/>
</dbReference>
<evidence type="ECO:0000313" key="1">
    <source>
        <dbReference type="EMBL" id="RCR67230.1"/>
    </source>
</evidence>
<dbReference type="SUPFAM" id="SSF50939">
    <property type="entry name" value="Sialidases"/>
    <property type="match status" value="2"/>
</dbReference>
<accession>A0A368JHT9</accession>
<reference evidence="1 2" key="1">
    <citation type="submission" date="2018-07" db="EMBL/GenBank/DDBJ databases">
        <title>Genome analysis of Larkinella rosea.</title>
        <authorList>
            <person name="Zhou Z."/>
            <person name="Wang G."/>
        </authorList>
    </citation>
    <scope>NUCLEOTIDE SEQUENCE [LARGE SCALE GENOMIC DNA]</scope>
    <source>
        <strain evidence="2">zzj9</strain>
    </source>
</reference>
<dbReference type="Gene3D" id="2.120.10.10">
    <property type="match status" value="1"/>
</dbReference>
<sequence length="461" mass="51246">METNATGNSSRRNFLQKTALLAALTPKQWGRSAAETEPANWAGTGENVPEMVEADGRLRLSFGEEKVIVPKGLQPFMLVTKTGAIIVQAQLPEKPFPSPRMHYERAMGTYISRDDAETWTNIPLKPGENGVNLEGGGIQLKDGTLVALDTYIVPGKKDGQGMGQLYTSRDDWQTLEGPVDVPFDLPGADFYASKDDGGHPHEAQRLHRRILEMPNGDLLTTFYGWTKEDRTPSTYMASMMKTRVLLVRSTDKGKHWKQVATVAVGPDIGTEGLDEPVIARISKGPNAGRLLCFMRTGRELRESFSDDNGATWSPHQPRIFAGLDIYRTELWVDWLRNKTDSKGKPLDEGNPDELRGAVVDPDLIVLRSGLLVAAFGIRVPQKACWKYPEHSWNGNYLAFSQDHGKTWPNVVRMTSGVMTTHYMAIEEMKTDNKVYVAYDLGAWGKSPRNAVGRTLEITIKS</sequence>
<dbReference type="EMBL" id="QOWE01000021">
    <property type="protein sequence ID" value="RCR67230.1"/>
    <property type="molecule type" value="Genomic_DNA"/>
</dbReference>
<keyword evidence="2" id="KW-1185">Reference proteome</keyword>
<dbReference type="AlphaFoldDB" id="A0A368JHT9"/>